<dbReference type="InterPro" id="IPR036397">
    <property type="entry name" value="RNaseH_sf"/>
</dbReference>
<dbReference type="GO" id="GO:0006310">
    <property type="term" value="P:DNA recombination"/>
    <property type="evidence" value="ECO:0007669"/>
    <property type="project" value="UniProtKB-KW"/>
</dbReference>
<dbReference type="Pfam" id="PF13358">
    <property type="entry name" value="DDE_3"/>
    <property type="match status" value="1"/>
</dbReference>
<dbReference type="InterPro" id="IPR011010">
    <property type="entry name" value="DNA_brk_join_enz"/>
</dbReference>
<dbReference type="PANTHER" id="PTHR23022:SF135">
    <property type="entry name" value="SI:DKEY-77F5.3"/>
    <property type="match status" value="1"/>
</dbReference>
<dbReference type="GO" id="GO:0003677">
    <property type="term" value="F:DNA binding"/>
    <property type="evidence" value="ECO:0007669"/>
    <property type="project" value="InterPro"/>
</dbReference>
<dbReference type="InterPro" id="IPR013762">
    <property type="entry name" value="Integrase-like_cat_sf"/>
</dbReference>
<evidence type="ECO:0000259" key="3">
    <source>
        <dbReference type="Pfam" id="PF13358"/>
    </source>
</evidence>
<dbReference type="Gene3D" id="3.30.420.10">
    <property type="entry name" value="Ribonuclease H-like superfamily/Ribonuclease H"/>
    <property type="match status" value="1"/>
</dbReference>
<sequence>MALMPDADFEGDFLEVQENIRGIANAASAVLLPLRSKERYEKQYAIFCEWRKAKGANGVNEDLILAYLYENSEKYKPSSLWAFYSMLKKTLISYENVNIADFSKVSSFLKTKSLGYVPKKSADLNRAEVETFLKEAPNEEFLLVKAVTIFGVCGGCRRQELCNVKVQHVKDEGAVIVVRIPDTKTHNKTLGGQAREIVSSVLKFMQEEANSPPTIPVNKDQKRVAATCGFSICTVKRVAKESREINNGVKSLFSTPKKLRPNRNSKARLDDFDLCVLRRRIHDFHVTQRMVPTMKRIYRKFCDDVGYGTASDPSTSKARLEFAREHVDWDIASLSRVLFSDESRFSLVSNERRVRMYRRPGSVLVCGGISLEARTELVVIPGRALNAHGYVTTIVEPHVIPFAPFIGDQFVFMHDIARPHIAGIVRDYLEETNITTIVWPARSPDLNPIEHVWDMLGRRLRASDPRPNSFAEVRNRLVEIWENLDQNDIRAEIESMRRRCQAVIRARESTNLYKVWLAIKNEADAISNLDVDSVNQEEDVDHDTSFKEEIIIGPPGRRFLKLNKNLAENLINSLEEFIDPPSRSSALSTTVKVLSTLRFLACGGYQTGVGYDIHLGIKSLREVSPIPQPSTSSQWETPEDVHKNYYETKEETNYQVPTPFKKYLIFPNSNASETNVPKCKRKIIPALVSSEKYREYYQNELDKKLLLKSKKTQKSTPVAESSDSDVSVTYNDEDLDVSDIENLNLTVGRYVIHKYENTYYPESWCQPYRRSSSFVPSFAGGPFCGGTSGSRCDAAPGVASVGTRSTSAERAAGAASRELRITCVAFGIRNHPCGWIAERHGAYRPALPAFGAVEEPENYRIVPLPLPFCRGVVRARLPYRTAKENRKVLLRFIVKQPLSAERAIRRHVVLRMILRQNHRFEGGREPHRILSRRPTRVIMKSDAEGAEIRSMVTAGLMESWKWPVKDDILYYFTEHETLPVAEKFRSFSEPGQKISAQPTTSTAFTESAPEPVFLPADNTRTPR</sequence>
<name>A0A8J6HLV2_TENMO</name>
<dbReference type="AlphaFoldDB" id="A0A8J6HLV2"/>
<dbReference type="InterPro" id="IPR052338">
    <property type="entry name" value="Transposase_5"/>
</dbReference>
<evidence type="ECO:0000313" key="4">
    <source>
        <dbReference type="EMBL" id="KAH0817024.1"/>
    </source>
</evidence>
<evidence type="ECO:0000256" key="2">
    <source>
        <dbReference type="SAM" id="MobiDB-lite"/>
    </source>
</evidence>
<feature type="compositionally biased region" description="Polar residues" evidence="2">
    <location>
        <begin position="994"/>
        <end position="1005"/>
    </location>
</feature>
<dbReference type="EMBL" id="JABDTM020020445">
    <property type="protein sequence ID" value="KAH0817024.1"/>
    <property type="molecule type" value="Genomic_DNA"/>
</dbReference>
<reference evidence="4" key="2">
    <citation type="submission" date="2021-08" db="EMBL/GenBank/DDBJ databases">
        <authorList>
            <person name="Eriksson T."/>
        </authorList>
    </citation>
    <scope>NUCLEOTIDE SEQUENCE</scope>
    <source>
        <strain evidence="4">Stoneville</strain>
        <tissue evidence="4">Whole head</tissue>
    </source>
</reference>
<gene>
    <name evidence="4" type="ORF">GEV33_005767</name>
</gene>
<proteinExistence type="predicted"/>
<protein>
    <recommendedName>
        <fullName evidence="3">Tc1-like transposase DDE domain-containing protein</fullName>
    </recommendedName>
</protein>
<keyword evidence="5" id="KW-1185">Reference proteome</keyword>
<reference evidence="4" key="1">
    <citation type="journal article" date="2020" name="J Insects Food Feed">
        <title>The yellow mealworm (Tenebrio molitor) genome: a resource for the emerging insects as food and feed industry.</title>
        <authorList>
            <person name="Eriksson T."/>
            <person name="Andere A."/>
            <person name="Kelstrup H."/>
            <person name="Emery V."/>
            <person name="Picard C."/>
        </authorList>
    </citation>
    <scope>NUCLEOTIDE SEQUENCE</scope>
    <source>
        <strain evidence="4">Stoneville</strain>
        <tissue evidence="4">Whole head</tissue>
    </source>
</reference>
<feature type="domain" description="Tc1-like transposase DDE" evidence="3">
    <location>
        <begin position="351"/>
        <end position="462"/>
    </location>
</feature>
<accession>A0A8J6HLV2</accession>
<keyword evidence="1" id="KW-0233">DNA recombination</keyword>
<dbReference type="SUPFAM" id="SSF56349">
    <property type="entry name" value="DNA breaking-rejoining enzymes"/>
    <property type="match status" value="1"/>
</dbReference>
<dbReference type="GO" id="GO:0015074">
    <property type="term" value="P:DNA integration"/>
    <property type="evidence" value="ECO:0007669"/>
    <property type="project" value="InterPro"/>
</dbReference>
<organism evidence="4 5">
    <name type="scientific">Tenebrio molitor</name>
    <name type="common">Yellow mealworm beetle</name>
    <dbReference type="NCBI Taxonomy" id="7067"/>
    <lineage>
        <taxon>Eukaryota</taxon>
        <taxon>Metazoa</taxon>
        <taxon>Ecdysozoa</taxon>
        <taxon>Arthropoda</taxon>
        <taxon>Hexapoda</taxon>
        <taxon>Insecta</taxon>
        <taxon>Pterygota</taxon>
        <taxon>Neoptera</taxon>
        <taxon>Endopterygota</taxon>
        <taxon>Coleoptera</taxon>
        <taxon>Polyphaga</taxon>
        <taxon>Cucujiformia</taxon>
        <taxon>Tenebrionidae</taxon>
        <taxon>Tenebrio</taxon>
    </lineage>
</organism>
<dbReference type="PANTHER" id="PTHR23022">
    <property type="entry name" value="TRANSPOSABLE ELEMENT-RELATED"/>
    <property type="match status" value="1"/>
</dbReference>
<feature type="region of interest" description="Disordered" evidence="2">
    <location>
        <begin position="989"/>
        <end position="1023"/>
    </location>
</feature>
<dbReference type="InterPro" id="IPR038717">
    <property type="entry name" value="Tc1-like_DDE_dom"/>
</dbReference>
<dbReference type="Gene3D" id="1.10.443.10">
    <property type="entry name" value="Intergrase catalytic core"/>
    <property type="match status" value="1"/>
</dbReference>
<evidence type="ECO:0000313" key="5">
    <source>
        <dbReference type="Proteomes" id="UP000719412"/>
    </source>
</evidence>
<dbReference type="Proteomes" id="UP000719412">
    <property type="component" value="Unassembled WGS sequence"/>
</dbReference>
<evidence type="ECO:0000256" key="1">
    <source>
        <dbReference type="ARBA" id="ARBA00023172"/>
    </source>
</evidence>
<comment type="caution">
    <text evidence="4">The sequence shown here is derived from an EMBL/GenBank/DDBJ whole genome shotgun (WGS) entry which is preliminary data.</text>
</comment>